<evidence type="ECO:0000256" key="1">
    <source>
        <dbReference type="ARBA" id="ARBA00004479"/>
    </source>
</evidence>
<dbReference type="AlphaFoldDB" id="A0A834W658"/>
<keyword evidence="12" id="KW-1185">Reference proteome</keyword>
<evidence type="ECO:0000256" key="6">
    <source>
        <dbReference type="ARBA" id="ARBA00023136"/>
    </source>
</evidence>
<dbReference type="EMBL" id="JAAIUW010000011">
    <property type="protein sequence ID" value="KAF7809808.1"/>
    <property type="molecule type" value="Genomic_DNA"/>
</dbReference>
<evidence type="ECO:0000256" key="2">
    <source>
        <dbReference type="ARBA" id="ARBA00006682"/>
    </source>
</evidence>
<dbReference type="PANTHER" id="PTHR22050:SF0">
    <property type="entry name" value="TRANSMEMBRANE PROTEIN 131 HOMOLOG"/>
    <property type="match status" value="1"/>
</dbReference>
<evidence type="ECO:0000259" key="10">
    <source>
        <dbReference type="Pfam" id="PF24501"/>
    </source>
</evidence>
<keyword evidence="3 7" id="KW-0812">Transmembrane</keyword>
<dbReference type="InterPro" id="IPR039877">
    <property type="entry name" value="TMEM131-like"/>
</dbReference>
<accession>A0A834W658</accession>
<dbReference type="Pfam" id="PF24501">
    <property type="entry name" value="Ig_TMEM131L_5"/>
    <property type="match status" value="1"/>
</dbReference>
<feature type="transmembrane region" description="Helical" evidence="7">
    <location>
        <begin position="871"/>
        <end position="888"/>
    </location>
</feature>
<evidence type="ECO:0000256" key="7">
    <source>
        <dbReference type="SAM" id="Phobius"/>
    </source>
</evidence>
<feature type="domain" description="Transmembrane protein 131-like N-terminal" evidence="8">
    <location>
        <begin position="192"/>
        <end position="275"/>
    </location>
</feature>
<proteinExistence type="inferred from homology"/>
<evidence type="ECO:0000256" key="5">
    <source>
        <dbReference type="ARBA" id="ARBA00022989"/>
    </source>
</evidence>
<feature type="domain" description="TMEM131L fifth Ig-like" evidence="10">
    <location>
        <begin position="813"/>
        <end position="878"/>
    </location>
</feature>
<feature type="domain" description="DUF7579" evidence="9">
    <location>
        <begin position="450"/>
        <end position="566"/>
    </location>
</feature>
<evidence type="ECO:0000313" key="11">
    <source>
        <dbReference type="EMBL" id="KAF7809808.1"/>
    </source>
</evidence>
<evidence type="ECO:0000259" key="9">
    <source>
        <dbReference type="Pfam" id="PF24474"/>
    </source>
</evidence>
<sequence length="1116" mass="122211">MEDADDSAANMSFDAFLLGWHLEKLKRNESTPEKRSYNLDFNSFVTDTNIGYGAPNTHNSVESVCPNTGSFCFPSTLSGYSYKEKSLKEGSVEDSGSQYSRPFGVELTQDSQLPSNNSWSSDYGMFELLNGGVVSCSLNSREGINDVPSFQTESGHKDDFSSCGGPLLKQKTTHFLPKNSMMSESSSFSPNVRINPTLLDWGQKYMYSPSVAYITVENTCNDGILHLYEPFSTDIQFYPCNFSEVSLGPGESALISFVFFPRCLGLSSAHLILQTSYGGFFIEAKGYASESPYGVQPLLGLEISPGGRLSKNFSLFNSFDETFYVDEITAWISVSLGHNSVETEVICTINNFHAFDNILYPTIKDRLVVKSDQVGSPIVAIRPHRNWEVGPHSSETLIEIDISVGLEGKIFGSFCLHLLSSSQDKSDTIMVPIEAAVSSNSAHDTAGIYVSATLEALTPCDGGETVIIISIRNDAPYLSSFVKVVEVADTQIFHIKFMEGLLLFPNTVTQVAIIYCSHLRFKLHDLPPEVSNLKDNCKLLILTNDSTSRQIEIQCEDILDICFGHQRLSSVGLQYKSEYSESGDLRAGYVGGSMHVSPNVKVIETADVEELVLGNWVSQGTAGGMSVLEDREVLFPMVQVGNSVSQWITVKNPSQHPVIMQLVLNSGEIIDKCKGPDGLVRPSSSGNWVLDESATPKKYGFSVPETAITEAFVHPNSHVSLGPIIFYPSDRCGWSGSALIRNNLSGVEWLSLKGFGGSLSLVLFEKSEHVQSLDFNLKMPRPLNFSLSYALLHMKEMTSACTHSLVKEIYAKNTGDLPLEVIRIGVSGRECALDGFKVHSCRGFVLEPGESTKLLISYQTDFSAAMVHRDLEIALATGIFLIPMKASFPYDMLSSCKKSMFWMLVKKLLLGFIVVASLVFLVFCFIFPITTALGSMDHYCKSDNSSIPTTIQNARKTPLLLHSPRKSKLSMSDKMNNLLCSVEKDTTSYGQVVKGFGNNPSPPPRKAASKPVEIPSAGFPVPGEPLTTSSLALKSTVPPHARAPGSKLDVKKAVQAKDAGLADEYTYDIWGDHFSGLHLSVPTYVTPMKSSPAAENNFDSFFVKGPQTLMTISQRG</sequence>
<feature type="transmembrane region" description="Helical" evidence="7">
    <location>
        <begin position="908"/>
        <end position="929"/>
    </location>
</feature>
<reference evidence="11" key="1">
    <citation type="submission" date="2020-09" db="EMBL/GenBank/DDBJ databases">
        <title>Genome-Enabled Discovery of Anthraquinone Biosynthesis in Senna tora.</title>
        <authorList>
            <person name="Kang S.-H."/>
            <person name="Pandey R.P."/>
            <person name="Lee C.-M."/>
            <person name="Sim J.-S."/>
            <person name="Jeong J.-T."/>
            <person name="Choi B.-S."/>
            <person name="Jung M."/>
            <person name="Ginzburg D."/>
            <person name="Zhao K."/>
            <person name="Won S.Y."/>
            <person name="Oh T.-J."/>
            <person name="Yu Y."/>
            <person name="Kim N.-H."/>
            <person name="Lee O.R."/>
            <person name="Lee T.-H."/>
            <person name="Bashyal P."/>
            <person name="Kim T.-S."/>
            <person name="Lee W.-H."/>
            <person name="Kawkins C."/>
            <person name="Kim C.-K."/>
            <person name="Kim J.S."/>
            <person name="Ahn B.O."/>
            <person name="Rhee S.Y."/>
            <person name="Sohng J.K."/>
        </authorList>
    </citation>
    <scope>NUCLEOTIDE SEQUENCE</scope>
    <source>
        <tissue evidence="11">Leaf</tissue>
    </source>
</reference>
<dbReference type="InterPro" id="IPR022113">
    <property type="entry name" value="TMEM131L_N"/>
</dbReference>
<evidence type="ECO:0000259" key="8">
    <source>
        <dbReference type="Pfam" id="PF12371"/>
    </source>
</evidence>
<evidence type="ECO:0000256" key="3">
    <source>
        <dbReference type="ARBA" id="ARBA00022692"/>
    </source>
</evidence>
<dbReference type="InterPro" id="IPR056001">
    <property type="entry name" value="DUF7579"/>
</dbReference>
<protein>
    <submittedName>
        <fullName evidence="11">Transmembrane protein</fullName>
    </submittedName>
</protein>
<keyword evidence="4" id="KW-0732">Signal</keyword>
<dbReference type="Pfam" id="PF12371">
    <property type="entry name" value="TMEM131_like_N"/>
    <property type="match status" value="1"/>
</dbReference>
<keyword evidence="6 7" id="KW-0472">Membrane</keyword>
<dbReference type="Pfam" id="PF24474">
    <property type="entry name" value="DUF7579"/>
    <property type="match status" value="1"/>
</dbReference>
<dbReference type="GO" id="GO:0016020">
    <property type="term" value="C:membrane"/>
    <property type="evidence" value="ECO:0007669"/>
    <property type="project" value="UniProtKB-SubCell"/>
</dbReference>
<name>A0A834W658_9FABA</name>
<keyword evidence="5 7" id="KW-1133">Transmembrane helix</keyword>
<evidence type="ECO:0000256" key="4">
    <source>
        <dbReference type="ARBA" id="ARBA00022729"/>
    </source>
</evidence>
<comment type="similarity">
    <text evidence="2">Belongs to the TMEM131 family.</text>
</comment>
<dbReference type="InterPro" id="IPR055437">
    <property type="entry name" value="TMEM131L_Ig_5"/>
</dbReference>
<gene>
    <name evidence="11" type="ORF">G2W53_036551</name>
</gene>
<dbReference type="PANTHER" id="PTHR22050">
    <property type="entry name" value="RW1 PROTEIN HOMOLOG"/>
    <property type="match status" value="1"/>
</dbReference>
<evidence type="ECO:0000313" key="12">
    <source>
        <dbReference type="Proteomes" id="UP000634136"/>
    </source>
</evidence>
<comment type="subcellular location">
    <subcellularLocation>
        <location evidence="1">Membrane</location>
        <topology evidence="1">Single-pass type I membrane protein</topology>
    </subcellularLocation>
</comment>
<comment type="caution">
    <text evidence="11">The sequence shown here is derived from an EMBL/GenBank/DDBJ whole genome shotgun (WGS) entry which is preliminary data.</text>
</comment>
<organism evidence="11 12">
    <name type="scientific">Senna tora</name>
    <dbReference type="NCBI Taxonomy" id="362788"/>
    <lineage>
        <taxon>Eukaryota</taxon>
        <taxon>Viridiplantae</taxon>
        <taxon>Streptophyta</taxon>
        <taxon>Embryophyta</taxon>
        <taxon>Tracheophyta</taxon>
        <taxon>Spermatophyta</taxon>
        <taxon>Magnoliopsida</taxon>
        <taxon>eudicotyledons</taxon>
        <taxon>Gunneridae</taxon>
        <taxon>Pentapetalae</taxon>
        <taxon>rosids</taxon>
        <taxon>fabids</taxon>
        <taxon>Fabales</taxon>
        <taxon>Fabaceae</taxon>
        <taxon>Caesalpinioideae</taxon>
        <taxon>Cassia clade</taxon>
        <taxon>Senna</taxon>
    </lineage>
</organism>
<dbReference type="OrthoDB" id="168404at2759"/>
<dbReference type="Proteomes" id="UP000634136">
    <property type="component" value="Unassembled WGS sequence"/>
</dbReference>